<keyword evidence="2" id="KW-0175">Coiled coil</keyword>
<gene>
    <name evidence="7" type="ORF">ACFSQ6_04085</name>
</gene>
<comment type="caution">
    <text evidence="7">The sequence shown here is derived from an EMBL/GenBank/DDBJ whole genome shotgun (WGS) entry which is preliminary data.</text>
</comment>
<dbReference type="Gene3D" id="2.40.50.100">
    <property type="match status" value="1"/>
</dbReference>
<dbReference type="InterPro" id="IPR058637">
    <property type="entry name" value="YknX-like_C"/>
</dbReference>
<feature type="domain" description="Multidrug resistance protein MdtA-like barrel-sandwich hybrid" evidence="4">
    <location>
        <begin position="66"/>
        <end position="204"/>
    </location>
</feature>
<dbReference type="Pfam" id="PF25917">
    <property type="entry name" value="BSH_RND"/>
    <property type="match status" value="1"/>
</dbReference>
<evidence type="ECO:0000256" key="2">
    <source>
        <dbReference type="SAM" id="Coils"/>
    </source>
</evidence>
<protein>
    <submittedName>
        <fullName evidence="7">Efflux RND transporter periplasmic adaptor subunit</fullName>
    </submittedName>
</protein>
<feature type="domain" description="Multidrug resistance protein MdtA-like beta-barrel" evidence="5">
    <location>
        <begin position="209"/>
        <end position="290"/>
    </location>
</feature>
<dbReference type="EMBL" id="JBHUMB010000006">
    <property type="protein sequence ID" value="MFD2742566.1"/>
    <property type="molecule type" value="Genomic_DNA"/>
</dbReference>
<dbReference type="Pfam" id="PF25944">
    <property type="entry name" value="Beta-barrel_RND"/>
    <property type="match status" value="1"/>
</dbReference>
<evidence type="ECO:0000259" key="6">
    <source>
        <dbReference type="Pfam" id="PF25989"/>
    </source>
</evidence>
<dbReference type="PROSITE" id="PS51257">
    <property type="entry name" value="PROKAR_LIPOPROTEIN"/>
    <property type="match status" value="1"/>
</dbReference>
<dbReference type="NCBIfam" id="TIGR01730">
    <property type="entry name" value="RND_mfp"/>
    <property type="match status" value="1"/>
</dbReference>
<dbReference type="Proteomes" id="UP001597418">
    <property type="component" value="Unassembled WGS sequence"/>
</dbReference>
<evidence type="ECO:0000256" key="1">
    <source>
        <dbReference type="ARBA" id="ARBA00009477"/>
    </source>
</evidence>
<dbReference type="Gene3D" id="2.40.420.20">
    <property type="match status" value="1"/>
</dbReference>
<accession>A0ABW5UC71</accession>
<dbReference type="InterPro" id="IPR006143">
    <property type="entry name" value="RND_pump_MFP"/>
</dbReference>
<organism evidence="7 8">
    <name type="scientific">Sphingobacterium populi</name>
    <dbReference type="NCBI Taxonomy" id="1812824"/>
    <lineage>
        <taxon>Bacteria</taxon>
        <taxon>Pseudomonadati</taxon>
        <taxon>Bacteroidota</taxon>
        <taxon>Sphingobacteriia</taxon>
        <taxon>Sphingobacteriales</taxon>
        <taxon>Sphingobacteriaceae</taxon>
        <taxon>Sphingobacterium</taxon>
    </lineage>
</organism>
<keyword evidence="8" id="KW-1185">Reference proteome</keyword>
<feature type="domain" description="Multidrug resistance protein MdtA-like alpha-helical hairpin" evidence="3">
    <location>
        <begin position="104"/>
        <end position="170"/>
    </location>
</feature>
<feature type="domain" description="YknX-like C-terminal permuted SH3-like" evidence="6">
    <location>
        <begin position="298"/>
        <end position="364"/>
    </location>
</feature>
<evidence type="ECO:0000259" key="4">
    <source>
        <dbReference type="Pfam" id="PF25917"/>
    </source>
</evidence>
<evidence type="ECO:0000313" key="7">
    <source>
        <dbReference type="EMBL" id="MFD2742566.1"/>
    </source>
</evidence>
<dbReference type="PANTHER" id="PTHR30158">
    <property type="entry name" value="ACRA/E-RELATED COMPONENT OF DRUG EFFLUX TRANSPORTER"/>
    <property type="match status" value="1"/>
</dbReference>
<dbReference type="Pfam" id="PF25989">
    <property type="entry name" value="YknX_C"/>
    <property type="match status" value="1"/>
</dbReference>
<sequence length="369" mass="40212">MTKNTIYFLLLLASTATWQSCNNDKKESAAKGGQVEKNVSVTTVEEQIVTGYREYPAYVVPLQETELLAEVSGYITNILVSDGAFVSKGQKLYEIDRTRYLAEVQQAKANVAIAESDYDRVQKDLERYEKLAKSDAIAKQTLDYAATDVNNQRAQVQAAKAALETANTNLLRSTIYAPFSGTVGISQVRNGALVTAGNTLLNIISTTNPIAVEFQVNEVNIEHILNMQKNGTNSGIEVRMPDGTIYPESGKISVVDRAVDRTTGTLRVRASFANADHRLRAGMNLTMRLANTSQEKQVVIPLKAVLEQLGSSNVYTVSDSNTAVFNQITLGTKLQDKVVVQSGLKANDRIIVDGANTVAEGDKLSIQNK</sequence>
<reference evidence="8" key="1">
    <citation type="journal article" date="2019" name="Int. J. Syst. Evol. Microbiol.">
        <title>The Global Catalogue of Microorganisms (GCM) 10K type strain sequencing project: providing services to taxonomists for standard genome sequencing and annotation.</title>
        <authorList>
            <consortium name="The Broad Institute Genomics Platform"/>
            <consortium name="The Broad Institute Genome Sequencing Center for Infectious Disease"/>
            <person name="Wu L."/>
            <person name="Ma J."/>
        </authorList>
    </citation>
    <scope>NUCLEOTIDE SEQUENCE [LARGE SCALE GENOMIC DNA]</scope>
    <source>
        <strain evidence="8">KCTC 42247</strain>
    </source>
</reference>
<proteinExistence type="inferred from homology"/>
<evidence type="ECO:0000313" key="8">
    <source>
        <dbReference type="Proteomes" id="UP001597418"/>
    </source>
</evidence>
<name>A0ABW5UC71_9SPHI</name>
<evidence type="ECO:0000259" key="5">
    <source>
        <dbReference type="Pfam" id="PF25944"/>
    </source>
</evidence>
<dbReference type="Pfam" id="PF25876">
    <property type="entry name" value="HH_MFP_RND"/>
    <property type="match status" value="1"/>
</dbReference>
<feature type="coiled-coil region" evidence="2">
    <location>
        <begin position="97"/>
        <end position="169"/>
    </location>
</feature>
<dbReference type="SUPFAM" id="SSF111369">
    <property type="entry name" value="HlyD-like secretion proteins"/>
    <property type="match status" value="1"/>
</dbReference>
<dbReference type="Gene3D" id="1.10.287.470">
    <property type="entry name" value="Helix hairpin bin"/>
    <property type="match status" value="1"/>
</dbReference>
<dbReference type="InterPro" id="IPR058624">
    <property type="entry name" value="MdtA-like_HH"/>
</dbReference>
<evidence type="ECO:0000259" key="3">
    <source>
        <dbReference type="Pfam" id="PF25876"/>
    </source>
</evidence>
<dbReference type="InterPro" id="IPR058626">
    <property type="entry name" value="MdtA-like_b-barrel"/>
</dbReference>
<dbReference type="Gene3D" id="2.40.30.170">
    <property type="match status" value="1"/>
</dbReference>
<dbReference type="InterPro" id="IPR058625">
    <property type="entry name" value="MdtA-like_BSH"/>
</dbReference>
<dbReference type="RefSeq" id="WP_066755362.1">
    <property type="nucleotide sequence ID" value="NZ_JBHUMB010000006.1"/>
</dbReference>
<comment type="similarity">
    <text evidence="1">Belongs to the membrane fusion protein (MFP) (TC 8.A.1) family.</text>
</comment>